<reference evidence="8" key="1">
    <citation type="submission" date="2022-11" db="EMBL/GenBank/DDBJ databases">
        <authorList>
            <person name="Petersen C."/>
        </authorList>
    </citation>
    <scope>NUCLEOTIDE SEQUENCE</scope>
    <source>
        <strain evidence="8">IBT 19713</strain>
    </source>
</reference>
<feature type="domain" description="Aminoglycoside phosphotransferase" evidence="7">
    <location>
        <begin position="285"/>
        <end position="330"/>
    </location>
</feature>
<dbReference type="Gene3D" id="3.90.1200.10">
    <property type="match status" value="1"/>
</dbReference>
<evidence type="ECO:0000256" key="6">
    <source>
        <dbReference type="ARBA" id="ARBA00031849"/>
    </source>
</evidence>
<sequence>WNRNDDFFKFTRGRFIVDEAENLREREVRFDMNKLAQVAADSVGATRCVSIKKYPDGMFNKAFLMSMENGQEVVAKVPNPNAGIPHFTTASEVATMDFARSILQTPTPHVYTWNSHAKSHPVGAEFIIMDKIEGVPLSQVWETLELSERLPWLLAMTSLQKEWLSVSFSHYGSLYYTKDVQPLVDNHIMKNGMIIKDSDFVVGPTIGRDWVDAGRSTLDIERGPWNSLTQYLHAIGIRETLAIKSLRPPKQTTMFCGPGLYQPDAEKKITALKLFQQIIDILIPSDTAINVPSLWHHDLHTDNILVDPLNPGKITGIIDWQSCQISPLFYHSPDPAFIELDGPEPKTLDLVPLQELSGLSADEQFAALEEFTNLNVFIGWRNLMWAKNPNLYQAAEFRKTTAFGLMSLACRMFEYGEAHFLSLLVDLKDIWAELPAVKDDIPFPFDFSREDFQRIRLDCDGAEAGTQLVGMVKERMGNLWPQRGFIGLEQYDDCKAILDDIKDQTLKYLAETDEEKAEYERYWPFE</sequence>
<organism evidence="8 9">
    <name type="scientific">Penicillium chermesinum</name>
    <dbReference type="NCBI Taxonomy" id="63820"/>
    <lineage>
        <taxon>Eukaryota</taxon>
        <taxon>Fungi</taxon>
        <taxon>Dikarya</taxon>
        <taxon>Ascomycota</taxon>
        <taxon>Pezizomycotina</taxon>
        <taxon>Eurotiomycetes</taxon>
        <taxon>Eurotiomycetidae</taxon>
        <taxon>Eurotiales</taxon>
        <taxon>Aspergillaceae</taxon>
        <taxon>Penicillium</taxon>
    </lineage>
</organism>
<dbReference type="PANTHER" id="PTHR36091">
    <property type="entry name" value="ALTERED INHERITANCE OF MITOCHONDRIA PROTEIN 9, MITOCHONDRIAL"/>
    <property type="match status" value="1"/>
</dbReference>
<dbReference type="PANTHER" id="PTHR36091:SF1">
    <property type="entry name" value="ALTERED INHERITANCE OF MITOCHONDRIA PROTEIN 9, MITOCHONDRIAL"/>
    <property type="match status" value="1"/>
</dbReference>
<comment type="similarity">
    <text evidence="2">Belongs to the AIM9 family.</text>
</comment>
<dbReference type="OrthoDB" id="2831558at2759"/>
<accession>A0A9W9TRZ1</accession>
<dbReference type="InterPro" id="IPR011009">
    <property type="entry name" value="Kinase-like_dom_sf"/>
</dbReference>
<dbReference type="InterPro" id="IPR051035">
    <property type="entry name" value="Mito_inheritance_9"/>
</dbReference>
<evidence type="ECO:0000313" key="8">
    <source>
        <dbReference type="EMBL" id="KAJ5238523.1"/>
    </source>
</evidence>
<dbReference type="InterPro" id="IPR002575">
    <property type="entry name" value="Aminoglycoside_PTrfase"/>
</dbReference>
<keyword evidence="4" id="KW-0809">Transit peptide</keyword>
<evidence type="ECO:0000256" key="5">
    <source>
        <dbReference type="ARBA" id="ARBA00023128"/>
    </source>
</evidence>
<evidence type="ECO:0000259" key="7">
    <source>
        <dbReference type="Pfam" id="PF01636"/>
    </source>
</evidence>
<comment type="subcellular location">
    <subcellularLocation>
        <location evidence="1">Mitochondrion</location>
    </subcellularLocation>
</comment>
<evidence type="ECO:0000256" key="1">
    <source>
        <dbReference type="ARBA" id="ARBA00004173"/>
    </source>
</evidence>
<dbReference type="SUPFAM" id="SSF56112">
    <property type="entry name" value="Protein kinase-like (PK-like)"/>
    <property type="match status" value="1"/>
</dbReference>
<dbReference type="EMBL" id="JAPQKS010000003">
    <property type="protein sequence ID" value="KAJ5238523.1"/>
    <property type="molecule type" value="Genomic_DNA"/>
</dbReference>
<dbReference type="RefSeq" id="XP_058331442.1">
    <property type="nucleotide sequence ID" value="XM_058472439.1"/>
</dbReference>
<reference evidence="8" key="2">
    <citation type="journal article" date="2023" name="IMA Fungus">
        <title>Comparative genomic study of the Penicillium genus elucidates a diverse pangenome and 15 lateral gene transfer events.</title>
        <authorList>
            <person name="Petersen C."/>
            <person name="Sorensen T."/>
            <person name="Nielsen M.R."/>
            <person name="Sondergaard T.E."/>
            <person name="Sorensen J.L."/>
            <person name="Fitzpatrick D.A."/>
            <person name="Frisvad J.C."/>
            <person name="Nielsen K.L."/>
        </authorList>
    </citation>
    <scope>NUCLEOTIDE SEQUENCE</scope>
    <source>
        <strain evidence="8">IBT 19713</strain>
    </source>
</reference>
<dbReference type="AlphaFoldDB" id="A0A9W9TRZ1"/>
<comment type="caution">
    <text evidence="8">The sequence shown here is derived from an EMBL/GenBank/DDBJ whole genome shotgun (WGS) entry which is preliminary data.</text>
</comment>
<keyword evidence="5" id="KW-0496">Mitochondrion</keyword>
<dbReference type="GO" id="GO:0005739">
    <property type="term" value="C:mitochondrion"/>
    <property type="evidence" value="ECO:0007669"/>
    <property type="project" value="UniProtKB-SubCell"/>
</dbReference>
<gene>
    <name evidence="8" type="ORF">N7468_003142</name>
</gene>
<protein>
    <recommendedName>
        <fullName evidence="3">Altered inheritance of mitochondria protein 9, mitochondrial</fullName>
    </recommendedName>
    <alternativeName>
        <fullName evidence="6">Found in mitochondrial proteome protein 29</fullName>
    </alternativeName>
</protein>
<dbReference type="Proteomes" id="UP001150941">
    <property type="component" value="Unassembled WGS sequence"/>
</dbReference>
<dbReference type="GeneID" id="83199742"/>
<evidence type="ECO:0000256" key="2">
    <source>
        <dbReference type="ARBA" id="ARBA00005543"/>
    </source>
</evidence>
<dbReference type="Pfam" id="PF01636">
    <property type="entry name" value="APH"/>
    <property type="match status" value="1"/>
</dbReference>
<evidence type="ECO:0000256" key="3">
    <source>
        <dbReference type="ARBA" id="ARBA00016197"/>
    </source>
</evidence>
<proteinExistence type="inferred from homology"/>
<feature type="non-terminal residue" evidence="8">
    <location>
        <position position="1"/>
    </location>
</feature>
<evidence type="ECO:0000256" key="4">
    <source>
        <dbReference type="ARBA" id="ARBA00022946"/>
    </source>
</evidence>
<name>A0A9W9TRZ1_9EURO</name>
<evidence type="ECO:0000313" key="9">
    <source>
        <dbReference type="Proteomes" id="UP001150941"/>
    </source>
</evidence>
<keyword evidence="9" id="KW-1185">Reference proteome</keyword>